<dbReference type="SUPFAM" id="SSF53756">
    <property type="entry name" value="UDP-Glycosyltransferase/glycogen phosphorylase"/>
    <property type="match status" value="1"/>
</dbReference>
<keyword evidence="1" id="KW-0328">Glycosyltransferase</keyword>
<reference evidence="4 5" key="1">
    <citation type="submission" date="2018-08" db="EMBL/GenBank/DDBJ databases">
        <title>A genome reference for cultivated species of the human gut microbiota.</title>
        <authorList>
            <person name="Zou Y."/>
            <person name="Xue W."/>
            <person name="Luo G."/>
        </authorList>
    </citation>
    <scope>NUCLEOTIDE SEQUENCE [LARGE SCALE GENOMIC DNA]</scope>
    <source>
        <strain evidence="4 5">TM09-12</strain>
    </source>
</reference>
<keyword evidence="2 4" id="KW-0808">Transferase</keyword>
<dbReference type="GO" id="GO:0016757">
    <property type="term" value="F:glycosyltransferase activity"/>
    <property type="evidence" value="ECO:0007669"/>
    <property type="project" value="UniProtKB-KW"/>
</dbReference>
<evidence type="ECO:0000256" key="2">
    <source>
        <dbReference type="ARBA" id="ARBA00022679"/>
    </source>
</evidence>
<evidence type="ECO:0000313" key="5">
    <source>
        <dbReference type="Proteomes" id="UP000263014"/>
    </source>
</evidence>
<gene>
    <name evidence="4" type="ORF">DXD79_22655</name>
</gene>
<dbReference type="RefSeq" id="WP_118033227.1">
    <property type="nucleotide sequence ID" value="NZ_QSON01000012.1"/>
</dbReference>
<dbReference type="AlphaFoldDB" id="A0A374P1Z9"/>
<protein>
    <submittedName>
        <fullName evidence="4">Glycosyltransferase</fullName>
    </submittedName>
</protein>
<accession>A0A374P1Z9</accession>
<comment type="caution">
    <text evidence="4">The sequence shown here is derived from an EMBL/GenBank/DDBJ whole genome shotgun (WGS) entry which is preliminary data.</text>
</comment>
<evidence type="ECO:0000256" key="1">
    <source>
        <dbReference type="ARBA" id="ARBA00022676"/>
    </source>
</evidence>
<sequence>MTNVYIGELPPPYGGVTRKNKLTYETVFIDANTFFFDLVEFKRSKKLCVSLCVKLLCSVRVSNHMIVGVGTSGRRKLLLLARFILTGTNGLHKTMVIGMGGQIGIPEKESGLLRFLMKRVGSTWVESQTMIERLNNIDIKNAYLFPNCREDEGACLPQKNTGKLKLVYFSKICEEKGMDLVIEAFDKIEQIATLDIYGEVDASYKDRFEEFLKIFNSVRYHGIFKDSTLVYQELNKYDAIILLTHWIGEGVPGALIESKMAGITAIVSDWNYNKEVVLDGEEGIVLKRNSPEELIKSVNYLHENRDELDRFKQSSFDSRGRYCIESYCPLILEALKKE</sequence>
<dbReference type="Proteomes" id="UP000263014">
    <property type="component" value="Unassembled WGS sequence"/>
</dbReference>
<evidence type="ECO:0000313" key="4">
    <source>
        <dbReference type="EMBL" id="RGI99947.1"/>
    </source>
</evidence>
<dbReference type="EMBL" id="QSON01000012">
    <property type="protein sequence ID" value="RGI99947.1"/>
    <property type="molecule type" value="Genomic_DNA"/>
</dbReference>
<dbReference type="InterPro" id="IPR001296">
    <property type="entry name" value="Glyco_trans_1"/>
</dbReference>
<name>A0A374P1Z9_9FIRM</name>
<organism evidence="4 5">
    <name type="scientific">Hungatella hathewayi</name>
    <dbReference type="NCBI Taxonomy" id="154046"/>
    <lineage>
        <taxon>Bacteria</taxon>
        <taxon>Bacillati</taxon>
        <taxon>Bacillota</taxon>
        <taxon>Clostridia</taxon>
        <taxon>Lachnospirales</taxon>
        <taxon>Lachnospiraceae</taxon>
        <taxon>Hungatella</taxon>
    </lineage>
</organism>
<proteinExistence type="predicted"/>
<dbReference type="Pfam" id="PF00534">
    <property type="entry name" value="Glycos_transf_1"/>
    <property type="match status" value="1"/>
</dbReference>
<feature type="domain" description="Glycosyl transferase family 1" evidence="3">
    <location>
        <begin position="159"/>
        <end position="314"/>
    </location>
</feature>
<dbReference type="Gene3D" id="3.40.50.2000">
    <property type="entry name" value="Glycogen Phosphorylase B"/>
    <property type="match status" value="1"/>
</dbReference>
<dbReference type="PANTHER" id="PTHR12526:SF629">
    <property type="entry name" value="TEICHURONIC ACID BIOSYNTHESIS GLYCOSYLTRANSFERASE TUAH-RELATED"/>
    <property type="match status" value="1"/>
</dbReference>
<evidence type="ECO:0000259" key="3">
    <source>
        <dbReference type="Pfam" id="PF00534"/>
    </source>
</evidence>
<dbReference type="PANTHER" id="PTHR12526">
    <property type="entry name" value="GLYCOSYLTRANSFERASE"/>
    <property type="match status" value="1"/>
</dbReference>